<feature type="domain" description="HTH cro/C1-type" evidence="3">
    <location>
        <begin position="26"/>
        <end position="80"/>
    </location>
</feature>
<organism evidence="4">
    <name type="scientific">Bacillus mycoides</name>
    <dbReference type="NCBI Taxonomy" id="1405"/>
    <lineage>
        <taxon>Bacteria</taxon>
        <taxon>Bacillati</taxon>
        <taxon>Bacillota</taxon>
        <taxon>Bacilli</taxon>
        <taxon>Bacillales</taxon>
        <taxon>Bacillaceae</taxon>
        <taxon>Bacillus</taxon>
        <taxon>Bacillus cereus group</taxon>
    </lineage>
</organism>
<dbReference type="CDD" id="cd00093">
    <property type="entry name" value="HTH_XRE"/>
    <property type="match status" value="1"/>
</dbReference>
<dbReference type="InterPro" id="IPR001387">
    <property type="entry name" value="Cro/C1-type_HTH"/>
</dbReference>
<keyword evidence="4" id="KW-0614">Plasmid</keyword>
<dbReference type="PANTHER" id="PTHR46558:SF15">
    <property type="entry name" value="HELIX-TURN-HELIX DOMAIN PROTEIN"/>
    <property type="match status" value="1"/>
</dbReference>
<dbReference type="InterPro" id="IPR010982">
    <property type="entry name" value="Lambda_DNA-bd_dom_sf"/>
</dbReference>
<name>Q5DUQ9_BACMY</name>
<keyword evidence="2" id="KW-0812">Transmembrane</keyword>
<geneLocation type="plasmid" evidence="4">
    <name>pDx14.2</name>
</geneLocation>
<protein>
    <recommendedName>
        <fullName evidence="3">HTH cro/C1-type domain-containing protein</fullName>
    </recommendedName>
</protein>
<evidence type="ECO:0000313" key="4">
    <source>
        <dbReference type="EMBL" id="CAI40627.1"/>
    </source>
</evidence>
<proteinExistence type="predicted"/>
<dbReference type="EMBL" id="AJ871638">
    <property type="protein sequence ID" value="CAI40627.1"/>
    <property type="molecule type" value="Genomic_DNA"/>
</dbReference>
<feature type="transmembrane region" description="Helical" evidence="2">
    <location>
        <begin position="100"/>
        <end position="127"/>
    </location>
</feature>
<reference evidence="4" key="1">
    <citation type="journal article" date="2005" name="Plasmid">
        <title>Insights into the genetic organization of the Bacillus mycoides cryptic plasmids pDx14.2 and pSin9.7 deduced from their complete nucleotide sequence.</title>
        <authorList>
            <person name="Di Franco C."/>
            <person name="Santini T."/>
            <person name="Pisaneschi G."/>
            <person name="Beccari E."/>
        </authorList>
    </citation>
    <scope>NUCLEOTIDE SEQUENCE [LARGE SCALE GENOMIC DNA]</scope>
    <source>
        <strain evidence="4">Dxv</strain>
        <plasmid evidence="4">pDx14.2</plasmid>
    </source>
</reference>
<keyword evidence="1" id="KW-0238">DNA-binding</keyword>
<dbReference type="GO" id="GO:0003677">
    <property type="term" value="F:DNA binding"/>
    <property type="evidence" value="ECO:0007669"/>
    <property type="project" value="UniProtKB-KW"/>
</dbReference>
<evidence type="ECO:0000259" key="3">
    <source>
        <dbReference type="PROSITE" id="PS50943"/>
    </source>
</evidence>
<dbReference type="Gene3D" id="1.10.260.40">
    <property type="entry name" value="lambda repressor-like DNA-binding domains"/>
    <property type="match status" value="1"/>
</dbReference>
<dbReference type="PROSITE" id="PS50943">
    <property type="entry name" value="HTH_CROC1"/>
    <property type="match status" value="1"/>
</dbReference>
<accession>Q5DUQ9</accession>
<evidence type="ECO:0000256" key="2">
    <source>
        <dbReference type="SAM" id="Phobius"/>
    </source>
</evidence>
<dbReference type="AlphaFoldDB" id="Q5DUQ9"/>
<evidence type="ECO:0000256" key="1">
    <source>
        <dbReference type="ARBA" id="ARBA00023125"/>
    </source>
</evidence>
<keyword evidence="2" id="KW-0472">Membrane</keyword>
<dbReference type="PANTHER" id="PTHR46558">
    <property type="entry name" value="TRACRIPTIONAL REGULATORY PROTEIN-RELATED-RELATED"/>
    <property type="match status" value="1"/>
</dbReference>
<dbReference type="SUPFAM" id="SSF47413">
    <property type="entry name" value="lambda repressor-like DNA-binding domains"/>
    <property type="match status" value="1"/>
</dbReference>
<keyword evidence="2" id="KW-1133">Transmembrane helix</keyword>
<dbReference type="SMART" id="SM00530">
    <property type="entry name" value="HTH_XRE"/>
    <property type="match status" value="1"/>
</dbReference>
<dbReference type="Pfam" id="PF01381">
    <property type="entry name" value="HTH_3"/>
    <property type="match status" value="1"/>
</dbReference>
<sequence>MRSLLFNIRIIKVIKGGTYMDIGKKIKHLRLINNMTQEDVASQLFISRQVISKWELGKSLPDLTNLLALSNLFNVSIDSLLKEDSNLQNQIIKQSNYKRYLLIASLYIYSLITIVVIFYCLIAFLLIPKDIKTSDLKVINSHFYQKSDKREILYIYSKLTPFLANYSGDYSIETKKHEINIHAHRNSIPFRNKDVLFSIEKDIPHGIDWQEKDVYIVDENNNKILIYNHKNKKLYYQTKN</sequence>